<dbReference type="STRING" id="1121884.SAMN02745131_01709"/>
<accession>A0A1M4YFX2</accession>
<dbReference type="Proteomes" id="UP000184048">
    <property type="component" value="Unassembled WGS sequence"/>
</dbReference>
<dbReference type="EMBL" id="FQUU01000005">
    <property type="protein sequence ID" value="SHF04665.1"/>
    <property type="molecule type" value="Genomic_DNA"/>
</dbReference>
<name>A0A1M4YFX2_9BACT</name>
<dbReference type="RefSeq" id="WP_139256381.1">
    <property type="nucleotide sequence ID" value="NZ_FQUU01000005.1"/>
</dbReference>
<sequence>MKTSFTKRRLLSAAAIETASEQIIMQHMGLSDEEYQEITQVYGVSATKLLELMKLSKYNFIFPSKTPGQCDYRWKS</sequence>
<evidence type="ECO:0000313" key="2">
    <source>
        <dbReference type="Proteomes" id="UP000184048"/>
    </source>
</evidence>
<proteinExistence type="predicted"/>
<gene>
    <name evidence="1" type="ORF">SAMN02745131_01709</name>
</gene>
<reference evidence="1 2" key="1">
    <citation type="submission" date="2016-11" db="EMBL/GenBank/DDBJ databases">
        <authorList>
            <person name="Jaros S."/>
            <person name="Januszkiewicz K."/>
            <person name="Wedrychowicz H."/>
        </authorList>
    </citation>
    <scope>NUCLEOTIDE SEQUENCE [LARGE SCALE GENOMIC DNA]</scope>
    <source>
        <strain evidence="1 2">DSM 18119</strain>
    </source>
</reference>
<keyword evidence="2" id="KW-1185">Reference proteome</keyword>
<protein>
    <submittedName>
        <fullName evidence="1">Uncharacterized protein</fullName>
    </submittedName>
</protein>
<organism evidence="1 2">
    <name type="scientific">Flavisolibacter ginsengisoli DSM 18119</name>
    <dbReference type="NCBI Taxonomy" id="1121884"/>
    <lineage>
        <taxon>Bacteria</taxon>
        <taxon>Pseudomonadati</taxon>
        <taxon>Bacteroidota</taxon>
        <taxon>Chitinophagia</taxon>
        <taxon>Chitinophagales</taxon>
        <taxon>Chitinophagaceae</taxon>
        <taxon>Flavisolibacter</taxon>
    </lineage>
</organism>
<dbReference type="AlphaFoldDB" id="A0A1M4YFX2"/>
<evidence type="ECO:0000313" key="1">
    <source>
        <dbReference type="EMBL" id="SHF04665.1"/>
    </source>
</evidence>